<evidence type="ECO:0000313" key="6">
    <source>
        <dbReference type="Proteomes" id="UP000290189"/>
    </source>
</evidence>
<reference evidence="3 5" key="1">
    <citation type="submission" date="2015-02" db="EMBL/GenBank/DDBJ databases">
        <authorList>
            <person name="Chooi Y.-H."/>
        </authorList>
    </citation>
    <scope>NUCLEOTIDE SEQUENCE [LARGE SCALE GENOMIC DNA]</scope>
    <source>
        <strain evidence="3">E3</strain>
    </source>
</reference>
<dbReference type="Proteomes" id="UP000039324">
    <property type="component" value="Unassembled WGS sequence"/>
</dbReference>
<dbReference type="AlphaFoldDB" id="A0A0G4ITZ4"/>
<dbReference type="EMBL" id="CDSF01000087">
    <property type="protein sequence ID" value="CEO98735.1"/>
    <property type="molecule type" value="Genomic_DNA"/>
</dbReference>
<sequence length="408" mass="44830">MRVALAVLLPLIVVCNPGTRCDTRGNVGGPADRRAGISDAVVLLEAARSSLCEADLTVLDVGRSFGTDRLQRVPRPSGDRSANNRASRQPIRHGPNAPAFTTVFRLLEQRLIKNVLSSTREISRVHSWADGILNDPERQTVAPPRHDHHVSRDRFDKLVSIVRSLGTDHMLRFGRDLHTRNDFAIRDANFVDLPVQRFWNVARVSVDDLMNAISETANQISASRLMLHQLIVDRLILYDMYTRILDLASSVCSLAEDAVAADTERMSPTKATKMVSPLRTLIGRVHLLIGQVECMGVLYNDALEHLEQADKHIQQSLELLSVEARGSVVSRMGNSPVDRGEDATVLPEVLDEIAQAFTNPSPAVPGLIAGMPQSATTAKELLACVVCTDGRRTPMETSRTVTIVDDCC</sequence>
<name>A0A0G4ITZ4_PLABS</name>
<proteinExistence type="predicted"/>
<feature type="signal peptide" evidence="2">
    <location>
        <begin position="1"/>
        <end position="21"/>
    </location>
</feature>
<feature type="region of interest" description="Disordered" evidence="1">
    <location>
        <begin position="69"/>
        <end position="96"/>
    </location>
</feature>
<keyword evidence="2" id="KW-0732">Signal</keyword>
<evidence type="ECO:0000256" key="1">
    <source>
        <dbReference type="SAM" id="MobiDB-lite"/>
    </source>
</evidence>
<evidence type="ECO:0000256" key="2">
    <source>
        <dbReference type="SAM" id="SignalP"/>
    </source>
</evidence>
<protein>
    <recommendedName>
        <fullName evidence="7">Secreted protein</fullName>
    </recommendedName>
</protein>
<keyword evidence="5" id="KW-1185">Reference proteome</keyword>
<evidence type="ECO:0000313" key="4">
    <source>
        <dbReference type="EMBL" id="SPR00631.1"/>
    </source>
</evidence>
<dbReference type="EMBL" id="OVEO01000014">
    <property type="protein sequence ID" value="SPR00631.1"/>
    <property type="molecule type" value="Genomic_DNA"/>
</dbReference>
<dbReference type="Proteomes" id="UP000290189">
    <property type="component" value="Unassembled WGS sequence"/>
</dbReference>
<evidence type="ECO:0008006" key="7">
    <source>
        <dbReference type="Google" id="ProtNLM"/>
    </source>
</evidence>
<feature type="chain" id="PRO_5035991184" description="Secreted protein" evidence="2">
    <location>
        <begin position="22"/>
        <end position="408"/>
    </location>
</feature>
<organism evidence="3 5">
    <name type="scientific">Plasmodiophora brassicae</name>
    <name type="common">Clubroot disease agent</name>
    <dbReference type="NCBI Taxonomy" id="37360"/>
    <lineage>
        <taxon>Eukaryota</taxon>
        <taxon>Sar</taxon>
        <taxon>Rhizaria</taxon>
        <taxon>Endomyxa</taxon>
        <taxon>Phytomyxea</taxon>
        <taxon>Plasmodiophorida</taxon>
        <taxon>Plasmodiophoridae</taxon>
        <taxon>Plasmodiophora</taxon>
    </lineage>
</organism>
<geneLocation type="mitochondrion" evidence="4"/>
<keyword evidence="4" id="KW-0496">Mitochondrion</keyword>
<evidence type="ECO:0000313" key="3">
    <source>
        <dbReference type="EMBL" id="CEO98735.1"/>
    </source>
</evidence>
<reference evidence="4 6" key="2">
    <citation type="submission" date="2018-03" db="EMBL/GenBank/DDBJ databases">
        <authorList>
            <person name="Fogelqvist J."/>
        </authorList>
    </citation>
    <scope>NUCLEOTIDE SEQUENCE [LARGE SCALE GENOMIC DNA]</scope>
</reference>
<evidence type="ECO:0000313" key="5">
    <source>
        <dbReference type="Proteomes" id="UP000039324"/>
    </source>
</evidence>
<gene>
    <name evidence="3" type="ORF">PBRA_006849</name>
    <name evidence="4" type="ORF">PLBR_LOCUS7846</name>
</gene>
<accession>A0A0G4ITZ4</accession>